<name>A0A1M7IFC6_XYLRU</name>
<accession>A0A1M7IFC6</accession>
<evidence type="ECO:0000256" key="1">
    <source>
        <dbReference type="SAM" id="SignalP"/>
    </source>
</evidence>
<keyword evidence="1" id="KW-0732">Signal</keyword>
<reference evidence="2 3" key="1">
    <citation type="submission" date="2016-11" db="EMBL/GenBank/DDBJ databases">
        <authorList>
            <person name="Jaros S."/>
            <person name="Januszkiewicz K."/>
            <person name="Wedrychowicz H."/>
        </authorList>
    </citation>
    <scope>NUCLEOTIDE SEQUENCE [LARGE SCALE GENOMIC DNA]</scope>
    <source>
        <strain evidence="2 3">BPI-34</strain>
    </source>
</reference>
<evidence type="ECO:0008006" key="4">
    <source>
        <dbReference type="Google" id="ProtNLM"/>
    </source>
</evidence>
<dbReference type="OrthoDB" id="603275at2"/>
<dbReference type="EMBL" id="FRCJ01000003">
    <property type="protein sequence ID" value="SHM39474.1"/>
    <property type="molecule type" value="Genomic_DNA"/>
</dbReference>
<protein>
    <recommendedName>
        <fullName evidence="4">CarboxypepD_reg-like domain-containing protein</fullName>
    </recommendedName>
</protein>
<sequence>MKRLLLTFFILLFVSLFVKAQTYAGRVTDKGGQPLVSASVVAKGDGGSVVAFARAGQDGRFSLIIPQGKEAKSIEVMMMGFGKVVIPLKDYKNGQTIKMQEQAVALKEVKVTPQRIRAEGDTLTYSVAGFKQKQDRSIADVIAKMPGLEVQPNGSIKYQGKTINKFYIEGMDLLGGKYAMASENLSADKVKSVQVYENHQPVKALKNVQFSEQAALNLVLKDDAKNVWQGVVDLAVGYGDDWLRDARWLEMVFGRKKQSISMMKANNTGKDIEHEVTDLSRFEKSAPTESAILSNISLGAPSLEARRSKFNDTYVAATNWLFKNKKDDDLKLQLTGLYDRSRQQQGRQTIYLDADSALITEEQSAHSTRSEWQAELLCKANRDNHYLSNTLKGYIDFNKSEGLSMLNGLPTPQRVEPRKRYIVDNLELINKLKNGKSYSIASLFNYSYLPGKLLLLGDTTQHLTQQMLYWNVYAYYQHSIKQIKATWKAGFETKNQWLTLSSRDRYSEYQPYVEPSFSYREGAWSINLNGRVSWLLRHYQEQRSQTPLIVPHLFVRYSITSKLDISGNYSYRWTPSDITTITRMPYYTNYLYCQQGSGEFEHTTGHSAGIGLNYRNVMTGMFGAISSSYNNTRDAIIYQSRLVGNVYTRQATDYRQNNEYYSVSGNLGKSIFWAKLSVSMSGSYSWSSYDLLISNVLSRQHPRNGRATLRFSMKPIRWLSIEEESAYRYSRQSMTRSLQSFNHQLKVFLLPGNWQIEWANELYHSNDNSVSTNYFSDLSISYRTKTFEAGVQCSNILNTRNYHRHYTTSYTDIVVNNQLRPREFLARVFFNI</sequence>
<proteinExistence type="predicted"/>
<dbReference type="InterPro" id="IPR008969">
    <property type="entry name" value="CarboxyPept-like_regulatory"/>
</dbReference>
<organism evidence="2 3">
    <name type="scientific">Xylanibacter ruminicola</name>
    <name type="common">Prevotella ruminicola</name>
    <dbReference type="NCBI Taxonomy" id="839"/>
    <lineage>
        <taxon>Bacteria</taxon>
        <taxon>Pseudomonadati</taxon>
        <taxon>Bacteroidota</taxon>
        <taxon>Bacteroidia</taxon>
        <taxon>Bacteroidales</taxon>
        <taxon>Prevotellaceae</taxon>
        <taxon>Xylanibacter</taxon>
    </lineage>
</organism>
<dbReference type="SUPFAM" id="SSF49464">
    <property type="entry name" value="Carboxypeptidase regulatory domain-like"/>
    <property type="match status" value="1"/>
</dbReference>
<feature type="signal peptide" evidence="1">
    <location>
        <begin position="1"/>
        <end position="20"/>
    </location>
</feature>
<gene>
    <name evidence="2" type="ORF">SAMN04488494_1868</name>
</gene>
<feature type="chain" id="PRO_5009926905" description="CarboxypepD_reg-like domain-containing protein" evidence="1">
    <location>
        <begin position="21"/>
        <end position="832"/>
    </location>
</feature>
<dbReference type="SUPFAM" id="SSF56935">
    <property type="entry name" value="Porins"/>
    <property type="match status" value="1"/>
</dbReference>
<dbReference type="AlphaFoldDB" id="A0A1M7IFC6"/>
<evidence type="ECO:0000313" key="3">
    <source>
        <dbReference type="Proteomes" id="UP000184280"/>
    </source>
</evidence>
<evidence type="ECO:0000313" key="2">
    <source>
        <dbReference type="EMBL" id="SHM39474.1"/>
    </source>
</evidence>
<dbReference type="Proteomes" id="UP000184280">
    <property type="component" value="Unassembled WGS sequence"/>
</dbReference>